<sequence length="333" mass="35402">MKTAFRTPLHALLLLSGLAASTLLQAADAPGGKLVVYTSQAPEIAQQTIDAFKAAYPAVEVEWTRNGTTQLMNVLHTEMMSGQVKPDVLLVADAINLGALKKEGQLYAYPAAPVSHLKPAYYDVDKTFFGTKIIATVIAYNTQRAKPVSSWKALAVEENRGQIAVPSPLYSGAALYKLHTDIHTPSIGWAFYQQLAAIGIAPQGGNGPALKAVASGMDKYGVITDADIIRAKKQGSPIDLVYPQEGVSYVTEPVAIMKSAHNLPAAKAFVDFMLSEAGQQLVAKQGNRPVDARVAAPGGFAPIEQITLLTPDVAQAVAEDAQVRETFTELFGG</sequence>
<dbReference type="PANTHER" id="PTHR30006">
    <property type="entry name" value="THIAMINE-BINDING PERIPLASMIC PROTEIN-RELATED"/>
    <property type="match status" value="1"/>
</dbReference>
<dbReference type="PANTHER" id="PTHR30006:SF2">
    <property type="entry name" value="ABC TRANSPORTER SUBSTRATE-BINDING PROTEIN"/>
    <property type="match status" value="1"/>
</dbReference>
<dbReference type="AlphaFoldDB" id="A0AAN2K3R8"/>
<dbReference type="RefSeq" id="WP_031593884.1">
    <property type="nucleotide sequence ID" value="NZ_CP048033.1"/>
</dbReference>
<organism evidence="3 4">
    <name type="scientific">Enterobacter agglomerans</name>
    <name type="common">Erwinia herbicola</name>
    <name type="synonym">Pantoea agglomerans</name>
    <dbReference type="NCBI Taxonomy" id="549"/>
    <lineage>
        <taxon>Bacteria</taxon>
        <taxon>Pseudomonadati</taxon>
        <taxon>Pseudomonadota</taxon>
        <taxon>Gammaproteobacteria</taxon>
        <taxon>Enterobacterales</taxon>
        <taxon>Erwiniaceae</taxon>
        <taxon>Pantoea</taxon>
        <taxon>Pantoea agglomerans group</taxon>
    </lineage>
</organism>
<dbReference type="GO" id="GO:0030288">
    <property type="term" value="C:outer membrane-bounded periplasmic space"/>
    <property type="evidence" value="ECO:0007669"/>
    <property type="project" value="TreeGrafter"/>
</dbReference>
<reference evidence="3" key="1">
    <citation type="submission" date="2022-05" db="EMBL/GenBank/DDBJ databases">
        <authorList>
            <person name="Pothier F. J."/>
        </authorList>
    </citation>
    <scope>NUCLEOTIDE SEQUENCE</scope>
    <source>
        <strain evidence="3">DAPP-PG734</strain>
    </source>
</reference>
<dbReference type="GO" id="GO:0015888">
    <property type="term" value="P:thiamine transport"/>
    <property type="evidence" value="ECO:0007669"/>
    <property type="project" value="TreeGrafter"/>
</dbReference>
<dbReference type="InterPro" id="IPR026045">
    <property type="entry name" value="Ferric-bd"/>
</dbReference>
<proteinExistence type="predicted"/>
<evidence type="ECO:0000256" key="1">
    <source>
        <dbReference type="ARBA" id="ARBA00022729"/>
    </source>
</evidence>
<gene>
    <name evidence="3" type="ORF">DAPPPG734_03420</name>
</gene>
<dbReference type="Pfam" id="PF13531">
    <property type="entry name" value="SBP_bac_11"/>
    <property type="match status" value="1"/>
</dbReference>
<feature type="signal peptide" evidence="2">
    <location>
        <begin position="1"/>
        <end position="26"/>
    </location>
</feature>
<keyword evidence="1 2" id="KW-0732">Signal</keyword>
<dbReference type="PIRSF" id="PIRSF002825">
    <property type="entry name" value="CfbpA"/>
    <property type="match status" value="1"/>
</dbReference>
<feature type="chain" id="PRO_5042932419" evidence="2">
    <location>
        <begin position="27"/>
        <end position="333"/>
    </location>
</feature>
<evidence type="ECO:0000313" key="3">
    <source>
        <dbReference type="EMBL" id="CAH6186730.1"/>
    </source>
</evidence>
<evidence type="ECO:0000256" key="2">
    <source>
        <dbReference type="SAM" id="SignalP"/>
    </source>
</evidence>
<protein>
    <submittedName>
        <fullName evidence="3">ABC transporter substrate-binding protein</fullName>
    </submittedName>
</protein>
<dbReference type="Gene3D" id="3.40.190.10">
    <property type="entry name" value="Periplasmic binding protein-like II"/>
    <property type="match status" value="2"/>
</dbReference>
<dbReference type="GO" id="GO:0030976">
    <property type="term" value="F:thiamine pyrophosphate binding"/>
    <property type="evidence" value="ECO:0007669"/>
    <property type="project" value="TreeGrafter"/>
</dbReference>
<dbReference type="CDD" id="cd13547">
    <property type="entry name" value="PBP2_Fbp_like_2"/>
    <property type="match status" value="1"/>
</dbReference>
<evidence type="ECO:0000313" key="4">
    <source>
        <dbReference type="Proteomes" id="UP001158961"/>
    </source>
</evidence>
<accession>A0AAN2K3R8</accession>
<dbReference type="Proteomes" id="UP001158961">
    <property type="component" value="Chromosome"/>
</dbReference>
<dbReference type="EMBL" id="OW970315">
    <property type="protein sequence ID" value="CAH6186730.1"/>
    <property type="molecule type" value="Genomic_DNA"/>
</dbReference>
<name>A0AAN2K3R8_ENTAG</name>
<dbReference type="GO" id="GO:0030975">
    <property type="term" value="F:thiamine binding"/>
    <property type="evidence" value="ECO:0007669"/>
    <property type="project" value="TreeGrafter"/>
</dbReference>
<dbReference type="SUPFAM" id="SSF53850">
    <property type="entry name" value="Periplasmic binding protein-like II"/>
    <property type="match status" value="1"/>
</dbReference>